<proteinExistence type="predicted"/>
<dbReference type="PANTHER" id="PTHR12993">
    <property type="entry name" value="N-ACETYLGLUCOSAMINYL-PHOSPHATIDYLINOSITOL DE-N-ACETYLASE-RELATED"/>
    <property type="match status" value="1"/>
</dbReference>
<name>A0A1V2IKS2_9ACTN</name>
<dbReference type="EMBL" id="MOMC01000003">
    <property type="protein sequence ID" value="ONH33717.1"/>
    <property type="molecule type" value="Genomic_DNA"/>
</dbReference>
<gene>
    <name evidence="2" type="ORF">BL253_01265</name>
</gene>
<dbReference type="InterPro" id="IPR024078">
    <property type="entry name" value="LmbE-like_dom_sf"/>
</dbReference>
<reference evidence="3" key="1">
    <citation type="submission" date="2016-10" db="EMBL/GenBank/DDBJ databases">
        <title>Frankia sp. NRRL B-16386 Genome sequencing.</title>
        <authorList>
            <person name="Ghodhbane-Gtari F."/>
            <person name="Swanson E."/>
            <person name="Gueddou A."/>
            <person name="Hezbri K."/>
            <person name="Ktari K."/>
            <person name="Nouioui I."/>
            <person name="Morris K."/>
            <person name="Simpson S."/>
            <person name="Abebe-Akele F."/>
            <person name="Thomas K."/>
            <person name="Gtari M."/>
            <person name="Tisa L.S."/>
        </authorList>
    </citation>
    <scope>NUCLEOTIDE SEQUENCE [LARGE SCALE GENOMIC DNA]</scope>
    <source>
        <strain evidence="3">NRRL B-16386</strain>
    </source>
</reference>
<evidence type="ECO:0000256" key="1">
    <source>
        <dbReference type="ARBA" id="ARBA00022833"/>
    </source>
</evidence>
<accession>A0A1V2IKS2</accession>
<evidence type="ECO:0000313" key="2">
    <source>
        <dbReference type="EMBL" id="ONH33717.1"/>
    </source>
</evidence>
<dbReference type="Proteomes" id="UP000188929">
    <property type="component" value="Unassembled WGS sequence"/>
</dbReference>
<dbReference type="PANTHER" id="PTHR12993:SF11">
    <property type="entry name" value="N-ACETYLGLUCOSAMINYL-PHOSPHATIDYLINOSITOL DE-N-ACETYLASE"/>
    <property type="match status" value="1"/>
</dbReference>
<dbReference type="Gene3D" id="3.40.50.10320">
    <property type="entry name" value="LmbE-like"/>
    <property type="match status" value="1"/>
</dbReference>
<keyword evidence="1" id="KW-0862">Zinc</keyword>
<dbReference type="Pfam" id="PF02585">
    <property type="entry name" value="PIG-L"/>
    <property type="match status" value="1"/>
</dbReference>
<sequence>MSRVTAAARRGTAAVRPAALREGALLPARTAYRRAWMRRGRDITRAMTRASCLVVAPHPDDETLGCGVSIMRKREAGTQVTVVIVSDGAAAEPAYLPPAELIALRKEEARRAGTRLGLRAADIRFLDVPDTLVGEHVEEVAERLAELIKELEPEQLLIPTSCEGHPDHDATNAAAVEAVKRTGFSGQVLEYGVWLWTHWPWTRGYGTEGYTPRRMLRDPMDRIREVRPLLVGAKGYRSRQAYALAAHSSQVSGSRAGGATLPRSLLAATRSPFELYLESGALSHLNFTPGD</sequence>
<dbReference type="AlphaFoldDB" id="A0A1V2IKS2"/>
<dbReference type="InterPro" id="IPR003737">
    <property type="entry name" value="GlcNAc_PI_deacetylase-related"/>
</dbReference>
<protein>
    <submittedName>
        <fullName evidence="2">GlcNAc-PI de-N-acetylase</fullName>
    </submittedName>
</protein>
<keyword evidence="3" id="KW-1185">Reference proteome</keyword>
<evidence type="ECO:0000313" key="3">
    <source>
        <dbReference type="Proteomes" id="UP000188929"/>
    </source>
</evidence>
<dbReference type="STRING" id="1834516.BL253_01265"/>
<dbReference type="SUPFAM" id="SSF102588">
    <property type="entry name" value="LmbE-like"/>
    <property type="match status" value="1"/>
</dbReference>
<organism evidence="2 3">
    <name type="scientific">Pseudofrankia asymbiotica</name>
    <dbReference type="NCBI Taxonomy" id="1834516"/>
    <lineage>
        <taxon>Bacteria</taxon>
        <taxon>Bacillati</taxon>
        <taxon>Actinomycetota</taxon>
        <taxon>Actinomycetes</taxon>
        <taxon>Frankiales</taxon>
        <taxon>Frankiaceae</taxon>
        <taxon>Pseudofrankia</taxon>
    </lineage>
</organism>
<comment type="caution">
    <text evidence="2">The sequence shown here is derived from an EMBL/GenBank/DDBJ whole genome shotgun (WGS) entry which is preliminary data.</text>
</comment>
<dbReference type="GO" id="GO:0016137">
    <property type="term" value="P:glycoside metabolic process"/>
    <property type="evidence" value="ECO:0007669"/>
    <property type="project" value="UniProtKB-ARBA"/>
</dbReference>
<dbReference type="GO" id="GO:0016811">
    <property type="term" value="F:hydrolase activity, acting on carbon-nitrogen (but not peptide) bonds, in linear amides"/>
    <property type="evidence" value="ECO:0007669"/>
    <property type="project" value="TreeGrafter"/>
</dbReference>